<sequence length="100" mass="11838">MEWQAFQQYVETFCEKKGFTEVSDEARYLFLMSEVGEMSKELLKLSWVDESEKPQVKTALSHELFDIIWNTVEIANRHEIDLTQAFSEKMKINAGRNWTK</sequence>
<keyword evidence="2" id="KW-1185">Reference proteome</keyword>
<dbReference type="PANTHER" id="PTHR42702">
    <property type="entry name" value="NUCLEOTIDE PYROPHOSPHOHYDROLASE"/>
    <property type="match status" value="1"/>
</dbReference>
<evidence type="ECO:0000313" key="1">
    <source>
        <dbReference type="EMBL" id="MBM7841037.1"/>
    </source>
</evidence>
<dbReference type="Gene3D" id="1.10.287.1080">
    <property type="entry name" value="MazG-like"/>
    <property type="match status" value="1"/>
</dbReference>
<dbReference type="RefSeq" id="WP_035420354.1">
    <property type="nucleotide sequence ID" value="NZ_JAFBCV010000020.1"/>
</dbReference>
<keyword evidence="1" id="KW-0378">Hydrolase</keyword>
<evidence type="ECO:0000313" key="2">
    <source>
        <dbReference type="Proteomes" id="UP001179280"/>
    </source>
</evidence>
<dbReference type="CDD" id="cd11523">
    <property type="entry name" value="NTP-PPase"/>
    <property type="match status" value="1"/>
</dbReference>
<protein>
    <submittedName>
        <fullName evidence="1">NTP pyrophosphatase (Non-canonical NTP hydrolase)</fullName>
    </submittedName>
</protein>
<proteinExistence type="predicted"/>
<dbReference type="SUPFAM" id="SSF101386">
    <property type="entry name" value="all-alpha NTP pyrophosphatases"/>
    <property type="match status" value="1"/>
</dbReference>
<organism evidence="1 2">
    <name type="scientific">Shouchella xiaoxiensis</name>
    <dbReference type="NCBI Taxonomy" id="766895"/>
    <lineage>
        <taxon>Bacteria</taxon>
        <taxon>Bacillati</taxon>
        <taxon>Bacillota</taxon>
        <taxon>Bacilli</taxon>
        <taxon>Bacillales</taxon>
        <taxon>Bacillaceae</taxon>
        <taxon>Shouchella</taxon>
    </lineage>
</organism>
<comment type="caution">
    <text evidence="1">The sequence shown here is derived from an EMBL/GenBank/DDBJ whole genome shotgun (WGS) entry which is preliminary data.</text>
</comment>
<gene>
    <name evidence="1" type="ORF">JOC54_004336</name>
</gene>
<dbReference type="GO" id="GO:0016787">
    <property type="term" value="F:hydrolase activity"/>
    <property type="evidence" value="ECO:0007669"/>
    <property type="project" value="UniProtKB-KW"/>
</dbReference>
<reference evidence="1" key="1">
    <citation type="submission" date="2021-01" db="EMBL/GenBank/DDBJ databases">
        <title>Genomic Encyclopedia of Type Strains, Phase IV (KMG-IV): sequencing the most valuable type-strain genomes for metagenomic binning, comparative biology and taxonomic classification.</title>
        <authorList>
            <person name="Goeker M."/>
        </authorList>
    </citation>
    <scope>NUCLEOTIDE SEQUENCE</scope>
    <source>
        <strain evidence="1">DSM 21943</strain>
    </source>
</reference>
<dbReference type="EMBL" id="JAFBCV010000020">
    <property type="protein sequence ID" value="MBM7841037.1"/>
    <property type="molecule type" value="Genomic_DNA"/>
</dbReference>
<dbReference type="InterPro" id="IPR011411">
    <property type="entry name" value="MazG-related_YvdC"/>
</dbReference>
<accession>A0ABS2SZT2</accession>
<dbReference type="PANTHER" id="PTHR42702:SF1">
    <property type="entry name" value="REGULATORY PROTEIN FOR BETA-LACTAMASE"/>
    <property type="match status" value="1"/>
</dbReference>
<name>A0ABS2SZT2_9BACI</name>
<dbReference type="Proteomes" id="UP001179280">
    <property type="component" value="Unassembled WGS sequence"/>
</dbReference>
<dbReference type="PIRSF" id="PIRSF036521">
    <property type="entry name" value="UCP036521_pph"/>
    <property type="match status" value="1"/>
</dbReference>